<evidence type="ECO:0008006" key="3">
    <source>
        <dbReference type="Google" id="ProtNLM"/>
    </source>
</evidence>
<gene>
    <name evidence="1" type="ORF">A3B40_04505</name>
</gene>
<name>A0A1F7IJI7_9BACT</name>
<dbReference type="CDD" id="cd02440">
    <property type="entry name" value="AdoMet_MTases"/>
    <property type="match status" value="1"/>
</dbReference>
<organism evidence="1 2">
    <name type="scientific">Candidatus Roizmanbacteria bacterium RIFCSPLOWO2_01_FULL_37_16</name>
    <dbReference type="NCBI Taxonomy" id="1802058"/>
    <lineage>
        <taxon>Bacteria</taxon>
        <taxon>Candidatus Roizmaniibacteriota</taxon>
    </lineage>
</organism>
<dbReference type="GO" id="GO:0008168">
    <property type="term" value="F:methyltransferase activity"/>
    <property type="evidence" value="ECO:0007669"/>
    <property type="project" value="TreeGrafter"/>
</dbReference>
<evidence type="ECO:0000313" key="2">
    <source>
        <dbReference type="Proteomes" id="UP000178040"/>
    </source>
</evidence>
<dbReference type="PANTHER" id="PTHR43591:SF24">
    <property type="entry name" value="2-METHOXY-6-POLYPRENYL-1,4-BENZOQUINOL METHYLASE, MITOCHONDRIAL"/>
    <property type="match status" value="1"/>
</dbReference>
<dbReference type="InterPro" id="IPR029063">
    <property type="entry name" value="SAM-dependent_MTases_sf"/>
</dbReference>
<dbReference type="EMBL" id="MGAI01000048">
    <property type="protein sequence ID" value="OGK43520.1"/>
    <property type="molecule type" value="Genomic_DNA"/>
</dbReference>
<dbReference type="Gene3D" id="3.40.50.150">
    <property type="entry name" value="Vaccinia Virus protein VP39"/>
    <property type="match status" value="1"/>
</dbReference>
<dbReference type="Pfam" id="PF01209">
    <property type="entry name" value="Ubie_methyltran"/>
    <property type="match status" value="1"/>
</dbReference>
<dbReference type="PANTHER" id="PTHR43591">
    <property type="entry name" value="METHYLTRANSFERASE"/>
    <property type="match status" value="1"/>
</dbReference>
<protein>
    <recommendedName>
        <fullName evidence="3">Methyltransferase domain-containing protein</fullName>
    </recommendedName>
</protein>
<dbReference type="Proteomes" id="UP000178040">
    <property type="component" value="Unassembled WGS sequence"/>
</dbReference>
<accession>A0A1F7IJI7</accession>
<reference evidence="1 2" key="1">
    <citation type="journal article" date="2016" name="Nat. Commun.">
        <title>Thousands of microbial genomes shed light on interconnected biogeochemical processes in an aquifer system.</title>
        <authorList>
            <person name="Anantharaman K."/>
            <person name="Brown C.T."/>
            <person name="Hug L.A."/>
            <person name="Sharon I."/>
            <person name="Castelle C.J."/>
            <person name="Probst A.J."/>
            <person name="Thomas B.C."/>
            <person name="Singh A."/>
            <person name="Wilkins M.J."/>
            <person name="Karaoz U."/>
            <person name="Brodie E.L."/>
            <person name="Williams K.H."/>
            <person name="Hubbard S.S."/>
            <person name="Banfield J.F."/>
        </authorList>
    </citation>
    <scope>NUCLEOTIDE SEQUENCE [LARGE SCALE GENOMIC DNA]</scope>
</reference>
<sequence>MKNNNLVKQHKYYNNEFFAKWAKLYDLEKYILFPLRKKAARFLDLKPPKKIVDVATGTGAQAFEFAKIGHDVIGIDLSPEMLNQAKKKIKSNLKLKFLPADGIKLPFKNNSFDASTISLGLHDMPYEIGLLVLKEMKRVSKKGGLILIIDYNEPKKHFVARLTQPLILLYETSMYKPFINRGIETLLKEIDLKIYRETNFLGIFQILLLKN</sequence>
<evidence type="ECO:0000313" key="1">
    <source>
        <dbReference type="EMBL" id="OGK43520.1"/>
    </source>
</evidence>
<proteinExistence type="predicted"/>
<comment type="caution">
    <text evidence="1">The sequence shown here is derived from an EMBL/GenBank/DDBJ whole genome shotgun (WGS) entry which is preliminary data.</text>
</comment>
<dbReference type="AlphaFoldDB" id="A0A1F7IJI7"/>
<dbReference type="SUPFAM" id="SSF53335">
    <property type="entry name" value="S-adenosyl-L-methionine-dependent methyltransferases"/>
    <property type="match status" value="1"/>
</dbReference>